<evidence type="ECO:0000313" key="1">
    <source>
        <dbReference type="EMBL" id="QSQ09748.1"/>
    </source>
</evidence>
<accession>A0A8A0RQB6</accession>
<dbReference type="EMBL" id="CP059066">
    <property type="protein sequence ID" value="QSQ09748.1"/>
    <property type="molecule type" value="Genomic_DNA"/>
</dbReference>
<organism evidence="1 2">
    <name type="scientific">Koleobacter methoxysyntrophicus</name>
    <dbReference type="NCBI Taxonomy" id="2751313"/>
    <lineage>
        <taxon>Bacteria</taxon>
        <taxon>Bacillati</taxon>
        <taxon>Bacillota</taxon>
        <taxon>Clostridia</taxon>
        <taxon>Koleobacterales</taxon>
        <taxon>Koleobacteraceae</taxon>
        <taxon>Koleobacter</taxon>
    </lineage>
</organism>
<reference evidence="1" key="1">
    <citation type="submission" date="2020-07" db="EMBL/GenBank/DDBJ databases">
        <title>Koleobacter methoxysyntrophicus gen. nov., sp. nov., a novel anaerobic bacterium isolated from deep subsurface oil field and proposal of Koleobacterales ord. nov. in the phylum Firmicutes.</title>
        <authorList>
            <person name="Sakamoto S."/>
            <person name="Tamaki H."/>
        </authorList>
    </citation>
    <scope>NUCLEOTIDE SEQUENCE</scope>
    <source>
        <strain evidence="1">NRmbB1</strain>
    </source>
</reference>
<dbReference type="Proteomes" id="UP000662904">
    <property type="component" value="Chromosome"/>
</dbReference>
<name>A0A8A0RQB6_9FIRM</name>
<gene>
    <name evidence="1" type="ORF">H0A61_02128</name>
</gene>
<proteinExistence type="predicted"/>
<dbReference type="AlphaFoldDB" id="A0A8A0RQB6"/>
<keyword evidence="2" id="KW-1185">Reference proteome</keyword>
<evidence type="ECO:0000313" key="2">
    <source>
        <dbReference type="Proteomes" id="UP000662904"/>
    </source>
</evidence>
<sequence length="55" mass="6350">MKKLYIVLILIFLVINVIMNLMPKYTVAYNMENLVSYNVAVNNGMGIDFNLFSMD</sequence>
<dbReference type="KEGG" id="kme:H0A61_02128"/>
<protein>
    <submittedName>
        <fullName evidence="1">Uncharacterized protein</fullName>
    </submittedName>
</protein>